<protein>
    <submittedName>
        <fullName evidence="6">LysR family transcriptional regulator</fullName>
    </submittedName>
</protein>
<name>A0A7H0LJG4_9SPHN</name>
<keyword evidence="7" id="KW-1185">Reference proteome</keyword>
<accession>A0A7H0LJG4</accession>
<dbReference type="InterPro" id="IPR036388">
    <property type="entry name" value="WH-like_DNA-bd_sf"/>
</dbReference>
<dbReference type="AlphaFoldDB" id="A0A7H0LJG4"/>
<dbReference type="SUPFAM" id="SSF46785">
    <property type="entry name" value="Winged helix' DNA-binding domain"/>
    <property type="match status" value="1"/>
</dbReference>
<keyword evidence="3" id="KW-0238">DNA-binding</keyword>
<dbReference type="PRINTS" id="PR00039">
    <property type="entry name" value="HTHLYSR"/>
</dbReference>
<evidence type="ECO:0000313" key="7">
    <source>
        <dbReference type="Proteomes" id="UP000516148"/>
    </source>
</evidence>
<dbReference type="GO" id="GO:0006351">
    <property type="term" value="P:DNA-templated transcription"/>
    <property type="evidence" value="ECO:0007669"/>
    <property type="project" value="TreeGrafter"/>
</dbReference>
<gene>
    <name evidence="6" type="ORF">H3Z74_00720</name>
</gene>
<evidence type="ECO:0000259" key="5">
    <source>
        <dbReference type="PROSITE" id="PS50931"/>
    </source>
</evidence>
<dbReference type="Pfam" id="PF00126">
    <property type="entry name" value="HTH_1"/>
    <property type="match status" value="1"/>
</dbReference>
<dbReference type="KEGG" id="spap:H3Z74_00720"/>
<dbReference type="InterPro" id="IPR005119">
    <property type="entry name" value="LysR_subst-bd"/>
</dbReference>
<keyword evidence="2" id="KW-0805">Transcription regulation</keyword>
<evidence type="ECO:0000256" key="3">
    <source>
        <dbReference type="ARBA" id="ARBA00023125"/>
    </source>
</evidence>
<proteinExistence type="inferred from homology"/>
<dbReference type="PANTHER" id="PTHR30537">
    <property type="entry name" value="HTH-TYPE TRANSCRIPTIONAL REGULATOR"/>
    <property type="match status" value="1"/>
</dbReference>
<dbReference type="SUPFAM" id="SSF53850">
    <property type="entry name" value="Periplasmic binding protein-like II"/>
    <property type="match status" value="1"/>
</dbReference>
<organism evidence="6 7">
    <name type="scientific">Sphingomonas alpina</name>
    <dbReference type="NCBI Taxonomy" id="653931"/>
    <lineage>
        <taxon>Bacteria</taxon>
        <taxon>Pseudomonadati</taxon>
        <taxon>Pseudomonadota</taxon>
        <taxon>Alphaproteobacteria</taxon>
        <taxon>Sphingomonadales</taxon>
        <taxon>Sphingomonadaceae</taxon>
        <taxon>Sphingomonas</taxon>
    </lineage>
</organism>
<keyword evidence="4" id="KW-0804">Transcription</keyword>
<dbReference type="FunFam" id="3.40.190.290:FF:000012">
    <property type="entry name" value="Transcriptional regulator, LysR family"/>
    <property type="match status" value="1"/>
</dbReference>
<dbReference type="InterPro" id="IPR036390">
    <property type="entry name" value="WH_DNA-bd_sf"/>
</dbReference>
<dbReference type="GO" id="GO:0003700">
    <property type="term" value="F:DNA-binding transcription factor activity"/>
    <property type="evidence" value="ECO:0007669"/>
    <property type="project" value="InterPro"/>
</dbReference>
<dbReference type="RefSeq" id="WP_187762126.1">
    <property type="nucleotide sequence ID" value="NZ_CP061038.1"/>
</dbReference>
<dbReference type="EMBL" id="CP061038">
    <property type="protein sequence ID" value="QNQ09817.1"/>
    <property type="molecule type" value="Genomic_DNA"/>
</dbReference>
<dbReference type="PROSITE" id="PS50931">
    <property type="entry name" value="HTH_LYSR"/>
    <property type="match status" value="1"/>
</dbReference>
<dbReference type="InterPro" id="IPR058163">
    <property type="entry name" value="LysR-type_TF_proteobact-type"/>
</dbReference>
<evidence type="ECO:0000256" key="4">
    <source>
        <dbReference type="ARBA" id="ARBA00023163"/>
    </source>
</evidence>
<evidence type="ECO:0000313" key="6">
    <source>
        <dbReference type="EMBL" id="QNQ09817.1"/>
    </source>
</evidence>
<sequence>MRREDLGDLVAFLAVADERSFTRAAAKLGVSQSALSHTLRRLEARLGFRLLTRTTRSVAPTEGGERLIETLRPAIDDIDAKLAALGQLRDKPAGTLRITAAEHAARSILWPAIERLLPGYPDLTIEIHVDASLADIVSDRFDAGVRLGERLDKDMIAVPIGPELRMAAVAAPAYLARHPAPRTPQDLSHHRCINLRMQSAGGLYAWELERDGREVRVRVEGQLIFNSSMMIQAAAIAGFGIAFVPEDQVVAPLAAGTLVRVLEEWCEPFPGYYLYYPSRRQMSPGLALLVEALRYRG</sequence>
<dbReference type="PANTHER" id="PTHR30537:SF1">
    <property type="entry name" value="HTH-TYPE TRANSCRIPTIONAL REGULATOR PGRR"/>
    <property type="match status" value="1"/>
</dbReference>
<dbReference type="Gene3D" id="1.10.10.10">
    <property type="entry name" value="Winged helix-like DNA-binding domain superfamily/Winged helix DNA-binding domain"/>
    <property type="match status" value="1"/>
</dbReference>
<comment type="similarity">
    <text evidence="1">Belongs to the LysR transcriptional regulatory family.</text>
</comment>
<dbReference type="CDD" id="cd08474">
    <property type="entry name" value="PBP2_CrgA_like_5"/>
    <property type="match status" value="1"/>
</dbReference>
<dbReference type="GO" id="GO:0043565">
    <property type="term" value="F:sequence-specific DNA binding"/>
    <property type="evidence" value="ECO:0007669"/>
    <property type="project" value="TreeGrafter"/>
</dbReference>
<feature type="domain" description="HTH lysR-type" evidence="5">
    <location>
        <begin position="4"/>
        <end position="61"/>
    </location>
</feature>
<dbReference type="Proteomes" id="UP000516148">
    <property type="component" value="Chromosome"/>
</dbReference>
<dbReference type="FunFam" id="1.10.10.10:FF:000001">
    <property type="entry name" value="LysR family transcriptional regulator"/>
    <property type="match status" value="1"/>
</dbReference>
<dbReference type="Pfam" id="PF03466">
    <property type="entry name" value="LysR_substrate"/>
    <property type="match status" value="1"/>
</dbReference>
<dbReference type="Gene3D" id="3.40.190.290">
    <property type="match status" value="1"/>
</dbReference>
<reference evidence="6 7" key="1">
    <citation type="submission" date="2020-09" db="EMBL/GenBank/DDBJ databases">
        <title>Sphingomonas sp., a new species isolated from pork steak.</title>
        <authorList>
            <person name="Heidler von Heilborn D."/>
        </authorList>
    </citation>
    <scope>NUCLEOTIDE SEQUENCE [LARGE SCALE GENOMIC DNA]</scope>
    <source>
        <strain evidence="7">S8-3T</strain>
    </source>
</reference>
<evidence type="ECO:0000256" key="1">
    <source>
        <dbReference type="ARBA" id="ARBA00009437"/>
    </source>
</evidence>
<dbReference type="InterPro" id="IPR000847">
    <property type="entry name" value="LysR_HTH_N"/>
</dbReference>
<evidence type="ECO:0000256" key="2">
    <source>
        <dbReference type="ARBA" id="ARBA00023015"/>
    </source>
</evidence>